<dbReference type="InterPro" id="IPR029063">
    <property type="entry name" value="SAM-dependent_MTases_sf"/>
</dbReference>
<dbReference type="Pfam" id="PF13847">
    <property type="entry name" value="Methyltransf_31"/>
    <property type="match status" value="1"/>
</dbReference>
<evidence type="ECO:0000313" key="2">
    <source>
        <dbReference type="EMBL" id="PFU39445.1"/>
    </source>
</evidence>
<evidence type="ECO:0000313" key="3">
    <source>
        <dbReference type="Proteomes" id="UP000224076"/>
    </source>
</evidence>
<dbReference type="CDD" id="cd02440">
    <property type="entry name" value="AdoMet_MTases"/>
    <property type="match status" value="1"/>
</dbReference>
<dbReference type="AlphaFoldDB" id="A0A2B3TXW8"/>
<dbReference type="PANTHER" id="PTHR43861:SF1">
    <property type="entry name" value="TRANS-ACONITATE 2-METHYLTRANSFERASE"/>
    <property type="match status" value="1"/>
</dbReference>
<reference evidence="2 3" key="1">
    <citation type="submission" date="2017-09" db="EMBL/GenBank/DDBJ databases">
        <title>Large-scale bioinformatics analysis of Bacillus genomes uncovers conserved roles of natural products in bacterial physiology.</title>
        <authorList>
            <consortium name="Agbiome Team Llc"/>
            <person name="Bleich R.M."/>
            <person name="Grubbs K.J."/>
            <person name="Santa Maria K.C."/>
            <person name="Allen S.E."/>
            <person name="Farag S."/>
            <person name="Shank E.A."/>
            <person name="Bowers A."/>
        </authorList>
    </citation>
    <scope>NUCLEOTIDE SEQUENCE [LARGE SCALE GENOMIC DNA]</scope>
    <source>
        <strain evidence="2 3">AFS061806</strain>
    </source>
</reference>
<dbReference type="EMBL" id="NVDG01000039">
    <property type="protein sequence ID" value="PFU39445.1"/>
    <property type="molecule type" value="Genomic_DNA"/>
</dbReference>
<dbReference type="Proteomes" id="UP000224076">
    <property type="component" value="Unassembled WGS sequence"/>
</dbReference>
<dbReference type="InterPro" id="IPR025714">
    <property type="entry name" value="Methyltranfer_dom"/>
</dbReference>
<dbReference type="Gene3D" id="3.40.50.150">
    <property type="entry name" value="Vaccinia Virus protein VP39"/>
    <property type="match status" value="1"/>
</dbReference>
<gene>
    <name evidence="2" type="ORF">COK86_22455</name>
</gene>
<dbReference type="PANTHER" id="PTHR43861">
    <property type="entry name" value="TRANS-ACONITATE 2-METHYLTRANSFERASE-RELATED"/>
    <property type="match status" value="1"/>
</dbReference>
<feature type="domain" description="Methyltransferase" evidence="1">
    <location>
        <begin position="54"/>
        <end position="158"/>
    </location>
</feature>
<name>A0A2B3TXW8_BACCE</name>
<comment type="caution">
    <text evidence="2">The sequence shown here is derived from an EMBL/GenBank/DDBJ whole genome shotgun (WGS) entry which is preliminary data.</text>
</comment>
<dbReference type="SUPFAM" id="SSF53335">
    <property type="entry name" value="S-adenosyl-L-methionine-dependent methyltransferases"/>
    <property type="match status" value="1"/>
</dbReference>
<evidence type="ECO:0000259" key="1">
    <source>
        <dbReference type="Pfam" id="PF13847"/>
    </source>
</evidence>
<protein>
    <recommendedName>
        <fullName evidence="1">Methyltransferase domain-containing protein</fullName>
    </recommendedName>
</protein>
<organism evidence="2 3">
    <name type="scientific">Bacillus cereus</name>
    <dbReference type="NCBI Taxonomy" id="1396"/>
    <lineage>
        <taxon>Bacteria</taxon>
        <taxon>Bacillati</taxon>
        <taxon>Bacillota</taxon>
        <taxon>Bacilli</taxon>
        <taxon>Bacillales</taxon>
        <taxon>Bacillaceae</taxon>
        <taxon>Bacillus</taxon>
        <taxon>Bacillus cereus group</taxon>
    </lineage>
</organism>
<proteinExistence type="predicted"/>
<accession>A0A2B3TXW8</accession>
<sequence>MCKFERAEIKNNDKIAQEWDEISPLRYEQLTSNRDLSYNYILKPFILEKVKYLDNTKIIEIGCGTGNLASELINYGSFLLGIDLSRESIKIAQETNKDSSKMIFQQINIEEYASSTPEEFSLAISNMVLMDVQNLNSVVDSIYKILKPNGKFIFTIIHPCFWAQYKQYNNEHWFKYEEEFNIIGNFTITLDPDNRFKTSHTHRPLEQYINTLIQNGFILEEIKELSPQNNHSHLFNNTFKYPRFLGITVSKN</sequence>
<dbReference type="RefSeq" id="WP_098666163.1">
    <property type="nucleotide sequence ID" value="NZ_NVDG01000039.1"/>
</dbReference>